<comment type="caution">
    <text evidence="1">The sequence shown here is derived from an EMBL/GenBank/DDBJ whole genome shotgun (WGS) entry which is preliminary data.</text>
</comment>
<organism evidence="1 2">
    <name type="scientific">Candidatus Gemmiger excrementipullorum</name>
    <dbReference type="NCBI Taxonomy" id="2838610"/>
    <lineage>
        <taxon>Bacteria</taxon>
        <taxon>Bacillati</taxon>
        <taxon>Bacillota</taxon>
        <taxon>Clostridia</taxon>
        <taxon>Eubacteriales</taxon>
        <taxon>Gemmiger</taxon>
    </lineage>
</organism>
<reference evidence="1" key="1">
    <citation type="journal article" date="2021" name="PeerJ">
        <title>Extensive microbial diversity within the chicken gut microbiome revealed by metagenomics and culture.</title>
        <authorList>
            <person name="Gilroy R."/>
            <person name="Ravi A."/>
            <person name="Getino M."/>
            <person name="Pursley I."/>
            <person name="Horton D.L."/>
            <person name="Alikhan N.F."/>
            <person name="Baker D."/>
            <person name="Gharbi K."/>
            <person name="Hall N."/>
            <person name="Watson M."/>
            <person name="Adriaenssens E.M."/>
            <person name="Foster-Nyarko E."/>
            <person name="Jarju S."/>
            <person name="Secka A."/>
            <person name="Antonio M."/>
            <person name="Oren A."/>
            <person name="Chaudhuri R.R."/>
            <person name="La Ragione R."/>
            <person name="Hildebrand F."/>
            <person name="Pallen M.J."/>
        </authorList>
    </citation>
    <scope>NUCLEOTIDE SEQUENCE</scope>
    <source>
        <strain evidence="1">ChiHecec2B26-7398</strain>
    </source>
</reference>
<evidence type="ECO:0000313" key="1">
    <source>
        <dbReference type="EMBL" id="HIX94603.1"/>
    </source>
</evidence>
<proteinExistence type="predicted"/>
<name>A0A9D1XZX7_9FIRM</name>
<dbReference type="AlphaFoldDB" id="A0A9D1XZX7"/>
<sequence length="88" mass="9833">MTALFWQLLGWREAVCTFDAAQYSAALQALQQAGLACRTKTTSLSSASRRTGMFYAVGERADRSIEYQIFVKKGELPRAQLVLQGRQD</sequence>
<gene>
    <name evidence="1" type="ORF">H9846_04015</name>
</gene>
<protein>
    <submittedName>
        <fullName evidence="1">Uncharacterized protein</fullName>
    </submittedName>
</protein>
<dbReference type="Proteomes" id="UP000886751">
    <property type="component" value="Unassembled WGS sequence"/>
</dbReference>
<reference evidence="1" key="2">
    <citation type="submission" date="2021-04" db="EMBL/GenBank/DDBJ databases">
        <authorList>
            <person name="Gilroy R."/>
        </authorList>
    </citation>
    <scope>NUCLEOTIDE SEQUENCE</scope>
    <source>
        <strain evidence="1">ChiHecec2B26-7398</strain>
    </source>
</reference>
<dbReference type="EMBL" id="DXEI01000062">
    <property type="protein sequence ID" value="HIX94603.1"/>
    <property type="molecule type" value="Genomic_DNA"/>
</dbReference>
<evidence type="ECO:0000313" key="2">
    <source>
        <dbReference type="Proteomes" id="UP000886751"/>
    </source>
</evidence>
<accession>A0A9D1XZX7</accession>
<feature type="non-terminal residue" evidence="1">
    <location>
        <position position="88"/>
    </location>
</feature>